<feature type="compositionally biased region" description="Polar residues" evidence="1">
    <location>
        <begin position="158"/>
        <end position="168"/>
    </location>
</feature>
<feature type="region of interest" description="Disordered" evidence="1">
    <location>
        <begin position="158"/>
        <end position="194"/>
    </location>
</feature>
<protein>
    <submittedName>
        <fullName evidence="2">Uncharacterized protein</fullName>
    </submittedName>
</protein>
<dbReference type="RefSeq" id="XP_066720979.1">
    <property type="nucleotide sequence ID" value="XM_066852838.1"/>
</dbReference>
<sequence length="194" mass="22156">MWKRNGMRREFWFLKVERSLFRYLWSPLGYSSARPKDLNLFQHHRHYLVLELSKKKAALQFTLPLAPVLKSPTAISTMPAFLEIFENLIKVVLGLEGTFCALVEFKAYKQKLISPGHTLLACTIFYPGACLATQRLLAGADTAAERLRVRLRQKQDENVTMTETQLAHSSPSKKRRQRRSTSALSNGFAGFPLD</sequence>
<keyword evidence="3" id="KW-1185">Reference proteome</keyword>
<evidence type="ECO:0000313" key="3">
    <source>
        <dbReference type="Proteomes" id="UP001480595"/>
    </source>
</evidence>
<reference evidence="2 3" key="1">
    <citation type="submission" date="2023-01" db="EMBL/GenBank/DDBJ databases">
        <title>Analysis of 21 Apiospora genomes using comparative genomics revels a genus with tremendous synthesis potential of carbohydrate active enzymes and secondary metabolites.</title>
        <authorList>
            <person name="Sorensen T."/>
        </authorList>
    </citation>
    <scope>NUCLEOTIDE SEQUENCE [LARGE SCALE GENOMIC DNA]</scope>
    <source>
        <strain evidence="2 3">CBS 135458</strain>
    </source>
</reference>
<evidence type="ECO:0000313" key="2">
    <source>
        <dbReference type="EMBL" id="KAK8086455.1"/>
    </source>
</evidence>
<organism evidence="2 3">
    <name type="scientific">Apiospora phragmitis</name>
    <dbReference type="NCBI Taxonomy" id="2905665"/>
    <lineage>
        <taxon>Eukaryota</taxon>
        <taxon>Fungi</taxon>
        <taxon>Dikarya</taxon>
        <taxon>Ascomycota</taxon>
        <taxon>Pezizomycotina</taxon>
        <taxon>Sordariomycetes</taxon>
        <taxon>Xylariomycetidae</taxon>
        <taxon>Amphisphaeriales</taxon>
        <taxon>Apiosporaceae</taxon>
        <taxon>Apiospora</taxon>
    </lineage>
</organism>
<name>A0ABR1WTF9_9PEZI</name>
<evidence type="ECO:0000256" key="1">
    <source>
        <dbReference type="SAM" id="MobiDB-lite"/>
    </source>
</evidence>
<dbReference type="GeneID" id="92085901"/>
<dbReference type="Proteomes" id="UP001480595">
    <property type="component" value="Unassembled WGS sequence"/>
</dbReference>
<comment type="caution">
    <text evidence="2">The sequence shown here is derived from an EMBL/GenBank/DDBJ whole genome shotgun (WGS) entry which is preliminary data.</text>
</comment>
<accession>A0ABR1WTF9</accession>
<gene>
    <name evidence="2" type="ORF">PG994_001429</name>
</gene>
<dbReference type="EMBL" id="JAQQWL010000002">
    <property type="protein sequence ID" value="KAK8086455.1"/>
    <property type="molecule type" value="Genomic_DNA"/>
</dbReference>
<proteinExistence type="predicted"/>